<dbReference type="GO" id="GO:0005524">
    <property type="term" value="F:ATP binding"/>
    <property type="evidence" value="ECO:0007669"/>
    <property type="project" value="UniProtKB-KW"/>
</dbReference>
<keyword evidence="4 7" id="KW-0418">Kinase</keyword>
<feature type="binding site" evidence="9">
    <location>
        <position position="197"/>
    </location>
    <ligand>
        <name>Mg(2+)</name>
        <dbReference type="ChEBI" id="CHEBI:18420"/>
    </ligand>
</feature>
<reference evidence="11 12" key="1">
    <citation type="journal article" date="2016" name="Int. J. Syst. Evol. Microbiol.">
        <title>Agromyces aureus sp. nov., isolated from the rhizosphere of Salix caprea L. grown in a heavy-metal-contaminated soil.</title>
        <authorList>
            <person name="Corretto E."/>
            <person name="Antonielli L."/>
            <person name="Sessitsch A."/>
            <person name="Compant S."/>
            <person name="Gorfer M."/>
            <person name="Kuffner M."/>
            <person name="Brader G."/>
        </authorList>
    </citation>
    <scope>NUCLEOTIDE SEQUENCE [LARGE SCALE GENOMIC DNA]</scope>
    <source>
        <strain evidence="11 12">AR33</strain>
    </source>
</reference>
<gene>
    <name evidence="11" type="ORF">ATC03_08620</name>
</gene>
<reference evidence="12" key="2">
    <citation type="submission" date="2016-01" db="EMBL/GenBank/DDBJ databases">
        <title>Complete genome sequence of Agromyces aureus AR33T and comparison with related organisms.</title>
        <authorList>
            <person name="Corretto E."/>
            <person name="Antonielli L."/>
            <person name="Sessitsch A."/>
            <person name="Brader G."/>
        </authorList>
    </citation>
    <scope>NUCLEOTIDE SEQUENCE [LARGE SCALE GENOMIC DNA]</scope>
    <source>
        <strain evidence="12">AR33</strain>
    </source>
</reference>
<dbReference type="KEGG" id="agy:ATC03_08620"/>
<comment type="similarity">
    <text evidence="1 7">Belongs to the aminoglycoside phosphotransferase family.</text>
</comment>
<evidence type="ECO:0000256" key="3">
    <source>
        <dbReference type="ARBA" id="ARBA00022741"/>
    </source>
</evidence>
<dbReference type="InterPro" id="IPR002575">
    <property type="entry name" value="Aminoglycoside_PTrfase"/>
</dbReference>
<evidence type="ECO:0000256" key="9">
    <source>
        <dbReference type="PIRSR" id="PIRSR000706-2"/>
    </source>
</evidence>
<evidence type="ECO:0000256" key="1">
    <source>
        <dbReference type="ARBA" id="ARBA00006219"/>
    </source>
</evidence>
<dbReference type="CDD" id="cd05150">
    <property type="entry name" value="APH"/>
    <property type="match status" value="1"/>
</dbReference>
<dbReference type="Proteomes" id="UP000078437">
    <property type="component" value="Chromosome"/>
</dbReference>
<accession>A0A191WET0</accession>
<dbReference type="Pfam" id="PF01636">
    <property type="entry name" value="APH"/>
    <property type="match status" value="2"/>
</dbReference>
<feature type="binding site" evidence="9">
    <location>
        <position position="183"/>
    </location>
    <ligand>
        <name>Mg(2+)</name>
        <dbReference type="ChEBI" id="CHEBI:18420"/>
    </ligand>
</feature>
<feature type="domain" description="Aminoglycoside phosphotransferase" evidence="10">
    <location>
        <begin position="167"/>
        <end position="244"/>
    </location>
</feature>
<dbReference type="GO" id="GO:0046677">
    <property type="term" value="P:response to antibiotic"/>
    <property type="evidence" value="ECO:0007669"/>
    <property type="project" value="UniProtKB-KW"/>
</dbReference>
<sequence length="252" mass="26940">MTRELAGVPDVEPRVPPAVTAFADGAPITPVWRNGVGGLTFRVDRPASAGGSCFIKWNPSGSGESLADEERRLAWLRDRFAVPRVVAAGRDDSGEWLATAAIDAASAVAPIWKQRADAAARAMGTGLRRLHDGIDPAECPFDWSVARRIAVAEASGIIVPDDLRDPPSVDRMVVCHGDPCAPNTLIDAHGGFAGIVDVARLGVADRWADLAVGSWSLEWNFGDGHEPAFFEAYGVAPDPDRIAYYRALWDAT</sequence>
<evidence type="ECO:0000256" key="5">
    <source>
        <dbReference type="ARBA" id="ARBA00022840"/>
    </source>
</evidence>
<dbReference type="RefSeq" id="WP_067875639.1">
    <property type="nucleotide sequence ID" value="NZ_CP013979.1"/>
</dbReference>
<dbReference type="Gene3D" id="3.90.1200.10">
    <property type="match status" value="1"/>
</dbReference>
<feature type="active site" description="Proton acceptor" evidence="8">
    <location>
        <position position="178"/>
    </location>
</feature>
<proteinExistence type="inferred from homology"/>
<evidence type="ECO:0000256" key="7">
    <source>
        <dbReference type="PIRNR" id="PIRNR000706"/>
    </source>
</evidence>
<organism evidence="11 12">
    <name type="scientific">Agromyces aureus</name>
    <dbReference type="NCBI Taxonomy" id="453304"/>
    <lineage>
        <taxon>Bacteria</taxon>
        <taxon>Bacillati</taxon>
        <taxon>Actinomycetota</taxon>
        <taxon>Actinomycetes</taxon>
        <taxon>Micrococcales</taxon>
        <taxon>Microbacteriaceae</taxon>
        <taxon>Agromyces</taxon>
    </lineage>
</organism>
<dbReference type="SUPFAM" id="SSF56112">
    <property type="entry name" value="Protein kinase-like (PK-like)"/>
    <property type="match status" value="1"/>
</dbReference>
<dbReference type="GO" id="GO:0016301">
    <property type="term" value="F:kinase activity"/>
    <property type="evidence" value="ECO:0007669"/>
    <property type="project" value="UniProtKB-KW"/>
</dbReference>
<dbReference type="EMBL" id="CP013979">
    <property type="protein sequence ID" value="ANJ26766.1"/>
    <property type="molecule type" value="Genomic_DNA"/>
</dbReference>
<feature type="domain" description="Aminoglycoside phosphotransferase" evidence="10">
    <location>
        <begin position="52"/>
        <end position="151"/>
    </location>
</feature>
<evidence type="ECO:0000313" key="12">
    <source>
        <dbReference type="Proteomes" id="UP000078437"/>
    </source>
</evidence>
<keyword evidence="5 7" id="KW-0067">ATP-binding</keyword>
<evidence type="ECO:0000313" key="11">
    <source>
        <dbReference type="EMBL" id="ANJ26766.1"/>
    </source>
</evidence>
<dbReference type="GO" id="GO:0016773">
    <property type="term" value="F:phosphotransferase activity, alcohol group as acceptor"/>
    <property type="evidence" value="ECO:0007669"/>
    <property type="project" value="InterPro"/>
</dbReference>
<name>A0A191WET0_9MICO</name>
<evidence type="ECO:0000256" key="4">
    <source>
        <dbReference type="ARBA" id="ARBA00022777"/>
    </source>
</evidence>
<keyword evidence="9" id="KW-0460">Magnesium</keyword>
<evidence type="ECO:0000259" key="10">
    <source>
        <dbReference type="Pfam" id="PF01636"/>
    </source>
</evidence>
<dbReference type="Gene3D" id="3.30.200.20">
    <property type="entry name" value="Phosphorylase Kinase, domain 1"/>
    <property type="match status" value="1"/>
</dbReference>
<dbReference type="STRING" id="453304.ATC03_08620"/>
<dbReference type="OrthoDB" id="3806873at2"/>
<keyword evidence="6 7" id="KW-0046">Antibiotic resistance</keyword>
<dbReference type="PIRSF" id="PIRSF000706">
    <property type="entry name" value="Kanamycin_kin"/>
    <property type="match status" value="1"/>
</dbReference>
<dbReference type="InterPro" id="IPR011009">
    <property type="entry name" value="Kinase-like_dom_sf"/>
</dbReference>
<keyword evidence="12" id="KW-1185">Reference proteome</keyword>
<evidence type="ECO:0000256" key="6">
    <source>
        <dbReference type="ARBA" id="ARBA00023251"/>
    </source>
</evidence>
<dbReference type="InterPro" id="IPR024165">
    <property type="entry name" value="Kan/Strep_kinase"/>
</dbReference>
<keyword evidence="2 7" id="KW-0808">Transferase</keyword>
<protein>
    <submittedName>
        <fullName evidence="11">Aminoglycoside phosphotransferase</fullName>
    </submittedName>
</protein>
<dbReference type="AlphaFoldDB" id="A0A191WET0"/>
<evidence type="ECO:0000256" key="8">
    <source>
        <dbReference type="PIRSR" id="PIRSR000706-1"/>
    </source>
</evidence>
<evidence type="ECO:0000256" key="2">
    <source>
        <dbReference type="ARBA" id="ARBA00022679"/>
    </source>
</evidence>
<dbReference type="GO" id="GO:0046872">
    <property type="term" value="F:metal ion binding"/>
    <property type="evidence" value="ECO:0007669"/>
    <property type="project" value="UniProtKB-KW"/>
</dbReference>
<keyword evidence="3 7" id="KW-0547">Nucleotide-binding</keyword>
<keyword evidence="9" id="KW-0479">Metal-binding</keyword>